<proteinExistence type="predicted"/>
<dbReference type="AlphaFoldDB" id="A0A0E9XRB2"/>
<evidence type="ECO:0000313" key="1">
    <source>
        <dbReference type="EMBL" id="JAI05200.1"/>
    </source>
</evidence>
<reference evidence="1" key="1">
    <citation type="submission" date="2014-11" db="EMBL/GenBank/DDBJ databases">
        <authorList>
            <person name="Amaro Gonzalez C."/>
        </authorList>
    </citation>
    <scope>NUCLEOTIDE SEQUENCE</scope>
</reference>
<organism evidence="1">
    <name type="scientific">Anguilla anguilla</name>
    <name type="common">European freshwater eel</name>
    <name type="synonym">Muraena anguilla</name>
    <dbReference type="NCBI Taxonomy" id="7936"/>
    <lineage>
        <taxon>Eukaryota</taxon>
        <taxon>Metazoa</taxon>
        <taxon>Chordata</taxon>
        <taxon>Craniata</taxon>
        <taxon>Vertebrata</taxon>
        <taxon>Euteleostomi</taxon>
        <taxon>Actinopterygii</taxon>
        <taxon>Neopterygii</taxon>
        <taxon>Teleostei</taxon>
        <taxon>Anguilliformes</taxon>
        <taxon>Anguillidae</taxon>
        <taxon>Anguilla</taxon>
    </lineage>
</organism>
<accession>A0A0E9XRB2</accession>
<reference evidence="1" key="2">
    <citation type="journal article" date="2015" name="Fish Shellfish Immunol.">
        <title>Early steps in the European eel (Anguilla anguilla)-Vibrio vulnificus interaction in the gills: Role of the RtxA13 toxin.</title>
        <authorList>
            <person name="Callol A."/>
            <person name="Pajuelo D."/>
            <person name="Ebbesson L."/>
            <person name="Teles M."/>
            <person name="MacKenzie S."/>
            <person name="Amaro C."/>
        </authorList>
    </citation>
    <scope>NUCLEOTIDE SEQUENCE</scope>
</reference>
<name>A0A0E9XRB2_ANGAN</name>
<protein>
    <submittedName>
        <fullName evidence="1">Uncharacterized protein</fullName>
    </submittedName>
</protein>
<sequence>MEQQQVQYSGHVRFWCVFSNSQLHQLQGNILVRH</sequence>
<dbReference type="EMBL" id="GBXM01003378">
    <property type="protein sequence ID" value="JAI05200.1"/>
    <property type="molecule type" value="Transcribed_RNA"/>
</dbReference>